<dbReference type="CDD" id="cd06437">
    <property type="entry name" value="CESA_CaSu_A2"/>
    <property type="match status" value="1"/>
</dbReference>
<proteinExistence type="predicted"/>
<evidence type="ECO:0000313" key="7">
    <source>
        <dbReference type="EMBL" id="NIJ44489.1"/>
    </source>
</evidence>
<keyword evidence="3 6" id="KW-0812">Transmembrane</keyword>
<accession>A0ABX0U6M6</accession>
<evidence type="ECO:0000256" key="1">
    <source>
        <dbReference type="ARBA" id="ARBA00004308"/>
    </source>
</evidence>
<evidence type="ECO:0000256" key="6">
    <source>
        <dbReference type="SAM" id="Phobius"/>
    </source>
</evidence>
<dbReference type="Proteomes" id="UP000745859">
    <property type="component" value="Unassembled WGS sequence"/>
</dbReference>
<comment type="caution">
    <text evidence="7">The sequence shown here is derived from an EMBL/GenBank/DDBJ whole genome shotgun (WGS) entry which is preliminary data.</text>
</comment>
<feature type="transmembrane region" description="Helical" evidence="6">
    <location>
        <begin position="507"/>
        <end position="531"/>
    </location>
</feature>
<comment type="subcellular location">
    <subcellularLocation>
        <location evidence="1">Endomembrane system</location>
    </subcellularLocation>
</comment>
<organism evidence="7 8">
    <name type="scientific">Wenyingzhuangia heitensis</name>
    <dbReference type="NCBI Taxonomy" id="1487859"/>
    <lineage>
        <taxon>Bacteria</taxon>
        <taxon>Pseudomonadati</taxon>
        <taxon>Bacteroidota</taxon>
        <taxon>Flavobacteriia</taxon>
        <taxon>Flavobacteriales</taxon>
        <taxon>Flavobacteriaceae</taxon>
        <taxon>Wenyingzhuangia</taxon>
    </lineage>
</organism>
<keyword evidence="4 6" id="KW-1133">Transmembrane helix</keyword>
<feature type="transmembrane region" description="Helical" evidence="6">
    <location>
        <begin position="16"/>
        <end position="41"/>
    </location>
</feature>
<evidence type="ECO:0000256" key="3">
    <source>
        <dbReference type="ARBA" id="ARBA00022692"/>
    </source>
</evidence>
<keyword evidence="8" id="KW-1185">Reference proteome</keyword>
<dbReference type="Pfam" id="PF13641">
    <property type="entry name" value="Glyco_tranf_2_3"/>
    <property type="match status" value="1"/>
</dbReference>
<reference evidence="7 8" key="1">
    <citation type="submission" date="2020-03" db="EMBL/GenBank/DDBJ databases">
        <title>Genomic Encyclopedia of Type Strains, Phase IV (KMG-IV): sequencing the most valuable type-strain genomes for metagenomic binning, comparative biology and taxonomic classification.</title>
        <authorList>
            <person name="Goeker M."/>
        </authorList>
    </citation>
    <scope>NUCLEOTIDE SEQUENCE [LARGE SCALE GENOMIC DNA]</scope>
    <source>
        <strain evidence="7 8">DSM 101599</strain>
    </source>
</reference>
<evidence type="ECO:0000256" key="2">
    <source>
        <dbReference type="ARBA" id="ARBA00022679"/>
    </source>
</evidence>
<evidence type="ECO:0000256" key="5">
    <source>
        <dbReference type="ARBA" id="ARBA00023136"/>
    </source>
</evidence>
<protein>
    <submittedName>
        <fullName evidence="7">Cellulose synthase/poly-beta-1,6-N-acetylglucosamine synthase-like glycosyltransferase</fullName>
    </submittedName>
</protein>
<sequence length="538" mass="62475">MVNNLLFLVSKPTDNVLYAISCILLVIYITSLVMVFFYALAQLNLLFNYLKANRSKKNEKCPLFNLQNPDEVPYVTIQLPVFNEKYVMKRLLKNIALLEYPREKLEIQVLDDSTDETVIKTKERIEKLAATGLDIVHITRTNRQGFKAGALKEGLAIAKGEFIAIFDSDFLPESDWLHKTIPYFKDAKIGVVQTRWGHINRNYSLLTKIQAFALDAHFTLEQMGRNSKGHFINFNGTAGVWRKECIYEAGNWEGDTLTEDLDLSYRAQLKGWQFKYLIDVETPAELPVVISAARSQQFRWNKGGAENFQKMFRKIITSNLSFKTKAHCVLHLLNSTMFLNVFIVGVLSVPMLYIKNYFSDFKGYFIAMSFFAISTIIFFICYWYMYKNVQQKSGFKSFIQYTRTFFTFFSVAMGLSLNNTGAVIEGHRRKRSDFVRTPKFNIKSIDGWKKNKYMRKKPSKNVVYEGILCIYFFFGIVSAWLVRYIGKNDENTNYTFNTKTLFSANEWYMPFDSGLMGFHIMLFLGFGFIFYKSVFSKV</sequence>
<dbReference type="SUPFAM" id="SSF53448">
    <property type="entry name" value="Nucleotide-diphospho-sugar transferases"/>
    <property type="match status" value="1"/>
</dbReference>
<keyword evidence="5 6" id="KW-0472">Membrane</keyword>
<feature type="transmembrane region" description="Helical" evidence="6">
    <location>
        <begin position="462"/>
        <end position="482"/>
    </location>
</feature>
<dbReference type="PANTHER" id="PTHR32044">
    <property type="entry name" value="GLUCOMANNAN 4-BETA-MANNOSYLTRANSFERASE 9"/>
    <property type="match status" value="1"/>
</dbReference>
<dbReference type="PANTHER" id="PTHR32044:SF80">
    <property type="entry name" value="XYLOGLUCAN GLYCOSYLTRANSFERASE 2-RELATED"/>
    <property type="match status" value="1"/>
</dbReference>
<dbReference type="InterPro" id="IPR029044">
    <property type="entry name" value="Nucleotide-diphossugar_trans"/>
</dbReference>
<name>A0ABX0U6M6_9FLAO</name>
<keyword evidence="2" id="KW-0808">Transferase</keyword>
<feature type="transmembrane region" description="Helical" evidence="6">
    <location>
        <begin position="329"/>
        <end position="353"/>
    </location>
</feature>
<dbReference type="Gene3D" id="3.90.550.10">
    <property type="entry name" value="Spore Coat Polysaccharide Biosynthesis Protein SpsA, Chain A"/>
    <property type="match status" value="1"/>
</dbReference>
<evidence type="ECO:0000313" key="8">
    <source>
        <dbReference type="Proteomes" id="UP000745859"/>
    </source>
</evidence>
<evidence type="ECO:0000256" key="4">
    <source>
        <dbReference type="ARBA" id="ARBA00022989"/>
    </source>
</evidence>
<gene>
    <name evidence="7" type="ORF">FHR24_000928</name>
</gene>
<dbReference type="EMBL" id="JAASQL010000001">
    <property type="protein sequence ID" value="NIJ44489.1"/>
    <property type="molecule type" value="Genomic_DNA"/>
</dbReference>
<feature type="transmembrane region" description="Helical" evidence="6">
    <location>
        <begin position="365"/>
        <end position="385"/>
    </location>
</feature>